<proteinExistence type="predicted"/>
<dbReference type="AlphaFoldDB" id="A0A6C0IVN2"/>
<protein>
    <submittedName>
        <fullName evidence="1">Uncharacterized protein</fullName>
    </submittedName>
</protein>
<accession>A0A6C0IVN2</accession>
<reference evidence="1" key="1">
    <citation type="journal article" date="2020" name="Nature">
        <title>Giant virus diversity and host interactions through global metagenomics.</title>
        <authorList>
            <person name="Schulz F."/>
            <person name="Roux S."/>
            <person name="Paez-Espino D."/>
            <person name="Jungbluth S."/>
            <person name="Walsh D.A."/>
            <person name="Denef V.J."/>
            <person name="McMahon K.D."/>
            <person name="Konstantinidis K.T."/>
            <person name="Eloe-Fadrosh E.A."/>
            <person name="Kyrpides N.C."/>
            <person name="Woyke T."/>
        </authorList>
    </citation>
    <scope>NUCLEOTIDE SEQUENCE</scope>
    <source>
        <strain evidence="1">GVMAG-M-3300024261-8</strain>
    </source>
</reference>
<organism evidence="1">
    <name type="scientific">viral metagenome</name>
    <dbReference type="NCBI Taxonomy" id="1070528"/>
    <lineage>
        <taxon>unclassified sequences</taxon>
        <taxon>metagenomes</taxon>
        <taxon>organismal metagenomes</taxon>
    </lineage>
</organism>
<dbReference type="EMBL" id="MN740242">
    <property type="protein sequence ID" value="QHT95593.1"/>
    <property type="molecule type" value="Genomic_DNA"/>
</dbReference>
<sequence length="120" mass="14687">MYILQTTTKKIMSKQIFREKVPNNLLFNLLERICLKTHNYFLFDTNAFKKMVFNNQHVEFLEALKSYYHVGKSFYIERDIAYNMFTTILRQICKHNAIMYTSQIKYNESNYNIQYMVYFQ</sequence>
<name>A0A6C0IVN2_9ZZZZ</name>
<evidence type="ECO:0000313" key="1">
    <source>
        <dbReference type="EMBL" id="QHT95593.1"/>
    </source>
</evidence>